<dbReference type="EMBL" id="CP165626">
    <property type="protein sequence ID" value="XDU98607.1"/>
    <property type="molecule type" value="Genomic_DNA"/>
</dbReference>
<organism evidence="2">
    <name type="scientific">Flavobacterium sp. WC2416</name>
    <dbReference type="NCBI Taxonomy" id="3234141"/>
    <lineage>
        <taxon>Bacteria</taxon>
        <taxon>Pseudomonadati</taxon>
        <taxon>Bacteroidota</taxon>
        <taxon>Flavobacteriia</taxon>
        <taxon>Flavobacteriales</taxon>
        <taxon>Flavobacteriaceae</taxon>
        <taxon>Flavobacterium</taxon>
    </lineage>
</organism>
<gene>
    <name evidence="2" type="ORF">AB3G39_15780</name>
</gene>
<dbReference type="Pfam" id="PF00535">
    <property type="entry name" value="Glycos_transf_2"/>
    <property type="match status" value="1"/>
</dbReference>
<dbReference type="GO" id="GO:0016758">
    <property type="term" value="F:hexosyltransferase activity"/>
    <property type="evidence" value="ECO:0007669"/>
    <property type="project" value="UniProtKB-ARBA"/>
</dbReference>
<dbReference type="AlphaFoldDB" id="A0AB39WE75"/>
<name>A0AB39WE75_9FLAO</name>
<dbReference type="PANTHER" id="PTHR22916">
    <property type="entry name" value="GLYCOSYLTRANSFERASE"/>
    <property type="match status" value="1"/>
</dbReference>
<dbReference type="PANTHER" id="PTHR22916:SF3">
    <property type="entry name" value="UDP-GLCNAC:BETAGAL BETA-1,3-N-ACETYLGLUCOSAMINYLTRANSFERASE-LIKE PROTEIN 1"/>
    <property type="match status" value="1"/>
</dbReference>
<feature type="domain" description="Glycosyltransferase 2-like" evidence="1">
    <location>
        <begin position="3"/>
        <end position="161"/>
    </location>
</feature>
<dbReference type="Gene3D" id="3.90.550.10">
    <property type="entry name" value="Spore Coat Polysaccharide Biosynthesis Protein SpsA, Chain A"/>
    <property type="match status" value="1"/>
</dbReference>
<dbReference type="CDD" id="cd04196">
    <property type="entry name" value="GT_2_like_d"/>
    <property type="match status" value="1"/>
</dbReference>
<dbReference type="SUPFAM" id="SSF53448">
    <property type="entry name" value="Nucleotide-diphospho-sugar transferases"/>
    <property type="match status" value="1"/>
</dbReference>
<accession>A0AB39WE75</accession>
<sequence>MVSVCIATYNGEKYIKEQLLSIVNQLDSTDEIIISDDNSTDKTVEIIKELNDSRIKFFINTSRGYTNNFQNAIKQASGEFIFLSDQDDVWEENKVSRMTELLQEYDFVVSNAKVVNESLVDLETTYFKIRGGGKNGFLNNLVKAKYLGCCMAFRKTILKKLLPFPLEVTLCPHDFWISLIAEFYYKTYVIDETLILYRRHGNNVSSGGVKSSTSLFFKVQFRMYCFFKVLSRFGI</sequence>
<reference evidence="2" key="1">
    <citation type="submission" date="2024-07" db="EMBL/GenBank/DDBJ databases">
        <authorList>
            <person name="Biller S.J."/>
        </authorList>
    </citation>
    <scope>NUCLEOTIDE SEQUENCE</scope>
    <source>
        <strain evidence="2">WC2416</strain>
    </source>
</reference>
<evidence type="ECO:0000259" key="1">
    <source>
        <dbReference type="Pfam" id="PF00535"/>
    </source>
</evidence>
<proteinExistence type="predicted"/>
<dbReference type="InterPro" id="IPR001173">
    <property type="entry name" value="Glyco_trans_2-like"/>
</dbReference>
<protein>
    <submittedName>
        <fullName evidence="2">Glycosyltransferase family 2 protein</fullName>
    </submittedName>
</protein>
<evidence type="ECO:0000313" key="2">
    <source>
        <dbReference type="EMBL" id="XDU98607.1"/>
    </source>
</evidence>
<dbReference type="RefSeq" id="WP_369769579.1">
    <property type="nucleotide sequence ID" value="NZ_CP165626.1"/>
</dbReference>
<dbReference type="InterPro" id="IPR029044">
    <property type="entry name" value="Nucleotide-diphossugar_trans"/>
</dbReference>